<dbReference type="Pfam" id="PF11809">
    <property type="entry name" value="DUF3330"/>
    <property type="match status" value="1"/>
</dbReference>
<comment type="caution">
    <text evidence="1">The sequence shown here is derived from an EMBL/GenBank/DDBJ whole genome shotgun (WGS) entry which is preliminary data.</text>
</comment>
<protein>
    <submittedName>
        <fullName evidence="1">DUF3330 domain-containing protein</fullName>
    </submittedName>
</protein>
<keyword evidence="2" id="KW-1185">Reference proteome</keyword>
<evidence type="ECO:0000313" key="1">
    <source>
        <dbReference type="EMBL" id="MEQ6290429.1"/>
    </source>
</evidence>
<dbReference type="Proteomes" id="UP001433638">
    <property type="component" value="Unassembled WGS sequence"/>
</dbReference>
<name>A0ABV1M663_9NEIS</name>
<organism evidence="1 2">
    <name type="scientific">Vogesella oryzagri</name>
    <dbReference type="NCBI Taxonomy" id="3160864"/>
    <lineage>
        <taxon>Bacteria</taxon>
        <taxon>Pseudomonadati</taxon>
        <taxon>Pseudomonadota</taxon>
        <taxon>Betaproteobacteria</taxon>
        <taxon>Neisseriales</taxon>
        <taxon>Chromobacteriaceae</taxon>
        <taxon>Vogesella</taxon>
    </lineage>
</organism>
<proteinExistence type="predicted"/>
<gene>
    <name evidence="1" type="ORF">ABNW52_07355</name>
</gene>
<dbReference type="InterPro" id="IPR021767">
    <property type="entry name" value="TnpM"/>
</dbReference>
<dbReference type="RefSeq" id="WP_349585913.1">
    <property type="nucleotide sequence ID" value="NZ_JBEFLD010000003.1"/>
</dbReference>
<reference evidence="1" key="1">
    <citation type="submission" date="2024-06" db="EMBL/GenBank/DDBJ databases">
        <title>Genome sequence of Vogesella sp. MAHUQ-64.</title>
        <authorList>
            <person name="Huq M.A."/>
        </authorList>
    </citation>
    <scope>NUCLEOTIDE SEQUENCE</scope>
    <source>
        <strain evidence="1">MAHUQ-64</strain>
    </source>
</reference>
<sequence length="53" mass="6051">MDTRLECRVCLEEIPADHNSEKDEYVSNYCGLDCYQQWQQQAPAMSAPLEVAA</sequence>
<dbReference type="EMBL" id="JBEFLD010000003">
    <property type="protein sequence ID" value="MEQ6290429.1"/>
    <property type="molecule type" value="Genomic_DNA"/>
</dbReference>
<accession>A0ABV1M663</accession>
<evidence type="ECO:0000313" key="2">
    <source>
        <dbReference type="Proteomes" id="UP001433638"/>
    </source>
</evidence>